<dbReference type="EMBL" id="QGHD01000003">
    <property type="protein sequence ID" value="PWL03780.1"/>
    <property type="molecule type" value="Genomic_DNA"/>
</dbReference>
<comment type="function">
    <text evidence="5">NDH-1 shuttles electrons from NADH, via FMN and iron-sulfur (Fe-S) centers, to quinones in the respiratory chain. The immediate electron acceptor for the enzyme in this species is believed to be ubiquinone. Couples the redox reaction to proton translocation (for every two electrons transferred, four hydrogen ions are translocated across the cytoplasmic membrane), and thus conserves the redox energy in a proton gradient.</text>
</comment>
<sequence length="474" mass="51208">MTNFILPDILLLIFPFAVIILHFLFPKKHELPFRFSAVFFIGIFVLLNCLLVGGAQTFLSNWTIDSFGILMREVLVLGTLLAILFAKDYFDHPADGKPRLHQFAEFSAAIAAATFGGFIVVSANELLTLFLGLELATLPMYALSAWNKADPQGSEAGTKYILMGSVATAFELFGMSYLYGFSGSMHFNAIAEAVSASPMNPLLWISALFLFCGIGFKLTLFPFHTWAPDVYEGAPTPVTAALAVTSKTVAIAFVAVLVYGPLQAIHAELIPFISILAGVTIFAGNLGAMKQSRLRRFMAYSSISQAGYILVALNGPEVTAKTAVVFYLFLYALSNYLAFFVFGIIGQKRPESFHSLSGLAKECPSLAVAIAVAAFSLAGIPPLAGFVGKFFLFESAASAGTYFLVAFACLNNVIALYYYLQLVKSAWVDPADTALAPIEINRRQKVCIILLTAGVILAGVLPFLSSNIAMVMRS</sequence>
<evidence type="ECO:0000256" key="4">
    <source>
        <dbReference type="ARBA" id="ARBA00023136"/>
    </source>
</evidence>
<evidence type="ECO:0000256" key="3">
    <source>
        <dbReference type="ARBA" id="ARBA00022989"/>
    </source>
</evidence>
<feature type="transmembrane region" description="Helical" evidence="5">
    <location>
        <begin position="325"/>
        <end position="345"/>
    </location>
</feature>
<keyword evidence="4 5" id="KW-0472">Membrane</keyword>
<evidence type="ECO:0000256" key="1">
    <source>
        <dbReference type="ARBA" id="ARBA00004127"/>
    </source>
</evidence>
<evidence type="ECO:0000256" key="6">
    <source>
        <dbReference type="RuleBase" id="RU000320"/>
    </source>
</evidence>
<feature type="transmembrane region" description="Helical" evidence="5">
    <location>
        <begin position="238"/>
        <end position="259"/>
    </location>
</feature>
<feature type="transmembrane region" description="Helical" evidence="5">
    <location>
        <begin position="6"/>
        <end position="25"/>
    </location>
</feature>
<dbReference type="HAMAP" id="MF_00445">
    <property type="entry name" value="NDH1_NuoN_1"/>
    <property type="match status" value="1"/>
</dbReference>
<evidence type="ECO:0000259" key="7">
    <source>
        <dbReference type="Pfam" id="PF00361"/>
    </source>
</evidence>
<evidence type="ECO:0000313" key="8">
    <source>
        <dbReference type="EMBL" id="PWL03780.1"/>
    </source>
</evidence>
<keyword evidence="5" id="KW-0874">Quinone</keyword>
<dbReference type="NCBIfam" id="TIGR01770">
    <property type="entry name" value="NDH_I_N"/>
    <property type="match status" value="1"/>
</dbReference>
<feature type="transmembrane region" description="Helical" evidence="5">
    <location>
        <begin position="399"/>
        <end position="420"/>
    </location>
</feature>
<evidence type="ECO:0000256" key="2">
    <source>
        <dbReference type="ARBA" id="ARBA00022692"/>
    </source>
</evidence>
<organism evidence="8 9">
    <name type="scientific">Hallerella porci</name>
    <dbReference type="NCBI Taxonomy" id="1945871"/>
    <lineage>
        <taxon>Bacteria</taxon>
        <taxon>Pseudomonadati</taxon>
        <taxon>Fibrobacterota</taxon>
        <taxon>Fibrobacteria</taxon>
        <taxon>Fibrobacterales</taxon>
        <taxon>Fibrobacteraceae</taxon>
        <taxon>Hallerella</taxon>
    </lineage>
</organism>
<keyword evidence="9" id="KW-1185">Reference proteome</keyword>
<feature type="transmembrane region" description="Helical" evidence="5">
    <location>
        <begin position="67"/>
        <end position="86"/>
    </location>
</feature>
<feature type="transmembrane region" description="Helical" evidence="5">
    <location>
        <begin position="366"/>
        <end position="387"/>
    </location>
</feature>
<dbReference type="InterPro" id="IPR001750">
    <property type="entry name" value="ND/Mrp_TM"/>
</dbReference>
<feature type="transmembrane region" description="Helical" evidence="5">
    <location>
        <begin position="265"/>
        <end position="285"/>
    </location>
</feature>
<comment type="similarity">
    <text evidence="5">Belongs to the complex I subunit 2 family.</text>
</comment>
<keyword evidence="5" id="KW-1003">Cell membrane</keyword>
<evidence type="ECO:0000256" key="5">
    <source>
        <dbReference type="HAMAP-Rule" id="MF_00445"/>
    </source>
</evidence>
<dbReference type="Proteomes" id="UP000245523">
    <property type="component" value="Unassembled WGS sequence"/>
</dbReference>
<keyword evidence="5" id="KW-0830">Ubiquinone</keyword>
<gene>
    <name evidence="5" type="primary">nuoN</name>
    <name evidence="8" type="ORF">B0H50_10374</name>
</gene>
<feature type="transmembrane region" description="Helical" evidence="5">
    <location>
        <begin position="37"/>
        <end position="55"/>
    </location>
</feature>
<keyword evidence="5" id="KW-0520">NAD</keyword>
<comment type="catalytic activity">
    <reaction evidence="5">
        <text>a quinone + NADH + 5 H(+)(in) = a quinol + NAD(+) + 4 H(+)(out)</text>
        <dbReference type="Rhea" id="RHEA:57888"/>
        <dbReference type="ChEBI" id="CHEBI:15378"/>
        <dbReference type="ChEBI" id="CHEBI:24646"/>
        <dbReference type="ChEBI" id="CHEBI:57540"/>
        <dbReference type="ChEBI" id="CHEBI:57945"/>
        <dbReference type="ChEBI" id="CHEBI:132124"/>
    </reaction>
</comment>
<proteinExistence type="inferred from homology"/>
<keyword evidence="3 5" id="KW-1133">Transmembrane helix</keyword>
<protein>
    <recommendedName>
        <fullName evidence="5">NADH-quinone oxidoreductase subunit N</fullName>
        <ecNumber evidence="5">7.1.1.-</ecNumber>
    </recommendedName>
    <alternativeName>
        <fullName evidence="5">NADH dehydrogenase I subunit N</fullName>
    </alternativeName>
    <alternativeName>
        <fullName evidence="5">NDH-1 subunit N</fullName>
    </alternativeName>
</protein>
<comment type="caution">
    <text evidence="8">The sequence shown here is derived from an EMBL/GenBank/DDBJ whole genome shotgun (WGS) entry which is preliminary data.</text>
</comment>
<keyword evidence="2 5" id="KW-0812">Transmembrane</keyword>
<evidence type="ECO:0000313" key="9">
    <source>
        <dbReference type="Proteomes" id="UP000245523"/>
    </source>
</evidence>
<comment type="subcellular location">
    <subcellularLocation>
        <location evidence="5">Cell membrane</location>
        <topology evidence="5">Multi-pass membrane protein</topology>
    </subcellularLocation>
    <subcellularLocation>
        <location evidence="1">Endomembrane system</location>
        <topology evidence="1">Multi-pass membrane protein</topology>
    </subcellularLocation>
    <subcellularLocation>
        <location evidence="6">Membrane</location>
        <topology evidence="6">Multi-pass membrane protein</topology>
    </subcellularLocation>
</comment>
<feature type="domain" description="NADH:quinone oxidoreductase/Mrp antiporter transmembrane" evidence="7">
    <location>
        <begin position="123"/>
        <end position="413"/>
    </location>
</feature>
<name>A0ABX5LTK7_9BACT</name>
<feature type="transmembrane region" description="Helical" evidence="5">
    <location>
        <begin position="446"/>
        <end position="464"/>
    </location>
</feature>
<feature type="transmembrane region" description="Helical" evidence="5">
    <location>
        <begin position="160"/>
        <end position="182"/>
    </location>
</feature>
<keyword evidence="5" id="KW-1278">Translocase</keyword>
<dbReference type="Pfam" id="PF00361">
    <property type="entry name" value="Proton_antipo_M"/>
    <property type="match status" value="1"/>
</dbReference>
<comment type="subunit">
    <text evidence="5">NDH-1 is composed of 14 different subunits. Subunits NuoA, H, J, K, L, M, N constitute the membrane sector of the complex.</text>
</comment>
<feature type="transmembrane region" description="Helical" evidence="5">
    <location>
        <begin position="106"/>
        <end position="123"/>
    </location>
</feature>
<dbReference type="EC" id="7.1.1.-" evidence="5"/>
<accession>A0ABX5LTK7</accession>
<dbReference type="InterPro" id="IPR010096">
    <property type="entry name" value="NADH-Q_OxRdtase_suN/2"/>
</dbReference>
<reference evidence="8 9" key="1">
    <citation type="submission" date="2018-05" db="EMBL/GenBank/DDBJ databases">
        <title>Animal gut microbial communities from fecal samples from Wisconsin, USA.</title>
        <authorList>
            <person name="Neumann A."/>
        </authorList>
    </citation>
    <scope>NUCLEOTIDE SEQUENCE [LARGE SCALE GENOMIC DNA]</scope>
    <source>
        <strain evidence="8 9">UWS4</strain>
    </source>
</reference>
<feature type="transmembrane region" description="Helical" evidence="5">
    <location>
        <begin position="202"/>
        <end position="226"/>
    </location>
</feature>
<keyword evidence="5" id="KW-0813">Transport</keyword>
<dbReference type="PANTHER" id="PTHR22773">
    <property type="entry name" value="NADH DEHYDROGENASE"/>
    <property type="match status" value="1"/>
</dbReference>
<dbReference type="RefSeq" id="WP_106198204.1">
    <property type="nucleotide sequence ID" value="NZ_JAXEIU010000023.1"/>
</dbReference>